<dbReference type="GO" id="GO:0005615">
    <property type="term" value="C:extracellular space"/>
    <property type="evidence" value="ECO:0007669"/>
    <property type="project" value="UniProtKB-KW"/>
</dbReference>
<dbReference type="Proteomes" id="UP000292082">
    <property type="component" value="Unassembled WGS sequence"/>
</dbReference>
<evidence type="ECO:0000313" key="14">
    <source>
        <dbReference type="Proteomes" id="UP000292082"/>
    </source>
</evidence>
<evidence type="ECO:0000256" key="7">
    <source>
        <dbReference type="ARBA" id="ARBA00036823"/>
    </source>
</evidence>
<organism evidence="13 14">
    <name type="scientific">Dichomitus squalens</name>
    <dbReference type="NCBI Taxonomy" id="114155"/>
    <lineage>
        <taxon>Eukaryota</taxon>
        <taxon>Fungi</taxon>
        <taxon>Dikarya</taxon>
        <taxon>Basidiomycota</taxon>
        <taxon>Agaricomycotina</taxon>
        <taxon>Agaricomycetes</taxon>
        <taxon>Polyporales</taxon>
        <taxon>Polyporaceae</taxon>
        <taxon>Dichomitus</taxon>
    </lineage>
</organism>
<dbReference type="PANTHER" id="PTHR11954:SF6">
    <property type="entry name" value="MACROPHAGE MIGRATION INHIBITORY FACTOR"/>
    <property type="match status" value="1"/>
</dbReference>
<dbReference type="EC" id="5.3.3.12" evidence="8"/>
<comment type="similarity">
    <text evidence="2">Belongs to the MIF family.</text>
</comment>
<dbReference type="OMA" id="YINFFDM"/>
<dbReference type="InterPro" id="IPR001398">
    <property type="entry name" value="Macrophage_inhib_fac"/>
</dbReference>
<evidence type="ECO:0000256" key="10">
    <source>
        <dbReference type="ARBA" id="ARBA00041631"/>
    </source>
</evidence>
<reference evidence="13 14" key="1">
    <citation type="submission" date="2019-01" db="EMBL/GenBank/DDBJ databases">
        <title>Draft genome sequences of three monokaryotic isolates of the white-rot basidiomycete fungus Dichomitus squalens.</title>
        <authorList>
            <consortium name="DOE Joint Genome Institute"/>
            <person name="Lopez S.C."/>
            <person name="Andreopoulos B."/>
            <person name="Pangilinan J."/>
            <person name="Lipzen A."/>
            <person name="Riley R."/>
            <person name="Ahrendt S."/>
            <person name="Ng V."/>
            <person name="Barry K."/>
            <person name="Daum C."/>
            <person name="Grigoriev I.V."/>
            <person name="Hilden K.S."/>
            <person name="Makela M.R."/>
            <person name="de Vries R.P."/>
        </authorList>
    </citation>
    <scope>NUCLEOTIDE SEQUENCE [LARGE SCALE GENOMIC DNA]</scope>
    <source>
        <strain evidence="13 14">CBS 464.89</strain>
    </source>
</reference>
<gene>
    <name evidence="13" type="ORF">BD310DRAFT_940691</name>
</gene>
<evidence type="ECO:0000256" key="2">
    <source>
        <dbReference type="ARBA" id="ARBA00005851"/>
    </source>
</evidence>
<evidence type="ECO:0000256" key="12">
    <source>
        <dbReference type="ARBA" id="ARBA00042730"/>
    </source>
</evidence>
<dbReference type="GO" id="GO:0004167">
    <property type="term" value="F:dopachrome isomerase activity"/>
    <property type="evidence" value="ECO:0007669"/>
    <property type="project" value="UniProtKB-EC"/>
</dbReference>
<evidence type="ECO:0000256" key="4">
    <source>
        <dbReference type="ARBA" id="ARBA00022525"/>
    </source>
</evidence>
<evidence type="ECO:0000256" key="11">
    <source>
        <dbReference type="ARBA" id="ARBA00041912"/>
    </source>
</evidence>
<comment type="catalytic activity">
    <reaction evidence="6">
        <text>3-phenylpyruvate = enol-phenylpyruvate</text>
        <dbReference type="Rhea" id="RHEA:17097"/>
        <dbReference type="ChEBI" id="CHEBI:16815"/>
        <dbReference type="ChEBI" id="CHEBI:18005"/>
        <dbReference type="EC" id="5.3.2.1"/>
    </reaction>
</comment>
<accession>A0A4Q9NI16</accession>
<dbReference type="AlphaFoldDB" id="A0A4Q9NI16"/>
<evidence type="ECO:0000256" key="6">
    <source>
        <dbReference type="ARBA" id="ARBA00036735"/>
    </source>
</evidence>
<dbReference type="GO" id="GO:0050178">
    <property type="term" value="F:phenylpyruvate tautomerase activity"/>
    <property type="evidence" value="ECO:0007669"/>
    <property type="project" value="UniProtKB-EC"/>
</dbReference>
<dbReference type="STRING" id="114155.A0A4Q9NI16"/>
<dbReference type="Pfam" id="PF01187">
    <property type="entry name" value="MIF"/>
    <property type="match status" value="1"/>
</dbReference>
<evidence type="ECO:0000256" key="3">
    <source>
        <dbReference type="ARBA" id="ARBA00022514"/>
    </source>
</evidence>
<keyword evidence="3" id="KW-0202">Cytokine</keyword>
<name>A0A4Q9NI16_9APHY</name>
<keyword evidence="5" id="KW-0413">Isomerase</keyword>
<dbReference type="EMBL" id="ML145260">
    <property type="protein sequence ID" value="TBU52230.1"/>
    <property type="molecule type" value="Genomic_DNA"/>
</dbReference>
<evidence type="ECO:0000313" key="13">
    <source>
        <dbReference type="EMBL" id="TBU52230.1"/>
    </source>
</evidence>
<evidence type="ECO:0000256" key="9">
    <source>
        <dbReference type="ARBA" id="ARBA00039086"/>
    </source>
</evidence>
<dbReference type="SUPFAM" id="SSF55331">
    <property type="entry name" value="Tautomerase/MIF"/>
    <property type="match status" value="1"/>
</dbReference>
<evidence type="ECO:0000256" key="8">
    <source>
        <dbReference type="ARBA" id="ARBA00038932"/>
    </source>
</evidence>
<protein>
    <recommendedName>
        <fullName evidence="12">L-dopachrome isomerase</fullName>
        <ecNumber evidence="9">5.3.2.1</ecNumber>
        <ecNumber evidence="8">5.3.3.12</ecNumber>
    </recommendedName>
    <alternativeName>
        <fullName evidence="10">L-dopachrome tautomerase</fullName>
    </alternativeName>
    <alternativeName>
        <fullName evidence="11">Phenylpyruvate tautomerase</fullName>
    </alternativeName>
</protein>
<comment type="catalytic activity">
    <reaction evidence="7">
        <text>L-dopachrome = 5,6-dihydroxyindole-2-carboxylate</text>
        <dbReference type="Rhea" id="RHEA:13041"/>
        <dbReference type="ChEBI" id="CHEBI:16875"/>
        <dbReference type="ChEBI" id="CHEBI:57509"/>
        <dbReference type="EC" id="5.3.3.12"/>
    </reaction>
</comment>
<evidence type="ECO:0000256" key="5">
    <source>
        <dbReference type="ARBA" id="ARBA00023235"/>
    </source>
</evidence>
<dbReference type="Gene3D" id="3.30.429.10">
    <property type="entry name" value="Macrophage Migration Inhibitory Factor"/>
    <property type="match status" value="1"/>
</dbReference>
<keyword evidence="4" id="KW-0964">Secreted</keyword>
<dbReference type="EC" id="5.3.2.1" evidence="9"/>
<keyword evidence="14" id="KW-1185">Reference proteome</keyword>
<comment type="subcellular location">
    <subcellularLocation>
        <location evidence="1">Secreted</location>
    </subcellularLocation>
</comment>
<dbReference type="InterPro" id="IPR014347">
    <property type="entry name" value="Tautomerase/MIF_sf"/>
</dbReference>
<sequence>MPALEIRTNISVADPKAFVKDFSEFSATTLGKPLAYIAVHLVHDQNLAWAGTFDPAILLNVTSLDNLQPENTEKFSKAFFGYFKEKLGIPDNRGYILFIDPGRANIGHTSTTFATIFSK</sequence>
<proteinExistence type="inferred from homology"/>
<dbReference type="PANTHER" id="PTHR11954">
    <property type="entry name" value="D-DOPACHROME DECARBOXYLASE"/>
    <property type="match status" value="1"/>
</dbReference>
<evidence type="ECO:0000256" key="1">
    <source>
        <dbReference type="ARBA" id="ARBA00004613"/>
    </source>
</evidence>